<accession>A0ABN9REW8</accession>
<sequence>MAVAASSGALGPLCAGTSGAAPPAAREGGARRRARGGPARRGGHAVWWVSLQGLGCLGYLVPGPPLTAPGATHRPSPTGSRARAGSPRGARSRLGAHSPGRLERPP</sequence>
<feature type="region of interest" description="Disordered" evidence="1">
    <location>
        <begin position="62"/>
        <end position="106"/>
    </location>
</feature>
<gene>
    <name evidence="2" type="ORF">PCOR1329_LOCUS19269</name>
</gene>
<dbReference type="EMBL" id="CAUYUJ010006137">
    <property type="protein sequence ID" value="CAK0816239.1"/>
    <property type="molecule type" value="Genomic_DNA"/>
</dbReference>
<organism evidence="2 3">
    <name type="scientific">Prorocentrum cordatum</name>
    <dbReference type="NCBI Taxonomy" id="2364126"/>
    <lineage>
        <taxon>Eukaryota</taxon>
        <taxon>Sar</taxon>
        <taxon>Alveolata</taxon>
        <taxon>Dinophyceae</taxon>
        <taxon>Prorocentrales</taxon>
        <taxon>Prorocentraceae</taxon>
        <taxon>Prorocentrum</taxon>
    </lineage>
</organism>
<protein>
    <submittedName>
        <fullName evidence="2">Uncharacterized protein</fullName>
    </submittedName>
</protein>
<keyword evidence="3" id="KW-1185">Reference proteome</keyword>
<reference evidence="2" key="1">
    <citation type="submission" date="2023-10" db="EMBL/GenBank/DDBJ databases">
        <authorList>
            <person name="Chen Y."/>
            <person name="Shah S."/>
            <person name="Dougan E. K."/>
            <person name="Thang M."/>
            <person name="Chan C."/>
        </authorList>
    </citation>
    <scope>NUCLEOTIDE SEQUENCE [LARGE SCALE GENOMIC DNA]</scope>
</reference>
<evidence type="ECO:0000256" key="1">
    <source>
        <dbReference type="SAM" id="MobiDB-lite"/>
    </source>
</evidence>
<proteinExistence type="predicted"/>
<evidence type="ECO:0000313" key="2">
    <source>
        <dbReference type="EMBL" id="CAK0816239.1"/>
    </source>
</evidence>
<feature type="compositionally biased region" description="Low complexity" evidence="1">
    <location>
        <begin position="79"/>
        <end position="96"/>
    </location>
</feature>
<name>A0ABN9REW8_9DINO</name>
<dbReference type="Proteomes" id="UP001189429">
    <property type="component" value="Unassembled WGS sequence"/>
</dbReference>
<evidence type="ECO:0000313" key="3">
    <source>
        <dbReference type="Proteomes" id="UP001189429"/>
    </source>
</evidence>
<comment type="caution">
    <text evidence="2">The sequence shown here is derived from an EMBL/GenBank/DDBJ whole genome shotgun (WGS) entry which is preliminary data.</text>
</comment>
<feature type="region of interest" description="Disordered" evidence="1">
    <location>
        <begin position="1"/>
        <end position="42"/>
    </location>
</feature>